<dbReference type="OrthoDB" id="10264306at2759"/>
<dbReference type="InterPro" id="IPR005303">
    <property type="entry name" value="MOCOS_middle"/>
</dbReference>
<feature type="non-terminal residue" evidence="3">
    <location>
        <position position="1"/>
    </location>
</feature>
<feature type="non-terminal residue" evidence="3">
    <location>
        <position position="414"/>
    </location>
</feature>
<dbReference type="Proteomes" id="UP000789405">
    <property type="component" value="Unassembled WGS sequence"/>
</dbReference>
<dbReference type="GO" id="GO:0030151">
    <property type="term" value="F:molybdenum ion binding"/>
    <property type="evidence" value="ECO:0007669"/>
    <property type="project" value="InterPro"/>
</dbReference>
<evidence type="ECO:0000313" key="3">
    <source>
        <dbReference type="EMBL" id="CAG8786155.1"/>
    </source>
</evidence>
<dbReference type="GO" id="GO:0003824">
    <property type="term" value="F:catalytic activity"/>
    <property type="evidence" value="ECO:0007669"/>
    <property type="project" value="InterPro"/>
</dbReference>
<dbReference type="EMBL" id="CAJVPY010024095">
    <property type="protein sequence ID" value="CAG8786155.1"/>
    <property type="molecule type" value="Genomic_DNA"/>
</dbReference>
<comment type="caution">
    <text evidence="3">The sequence shown here is derived from an EMBL/GenBank/DDBJ whole genome shotgun (WGS) entry which is preliminary data.</text>
</comment>
<dbReference type="InterPro" id="IPR005302">
    <property type="entry name" value="MoCF_Sase_C"/>
</dbReference>
<evidence type="ECO:0000313" key="4">
    <source>
        <dbReference type="Proteomes" id="UP000789405"/>
    </source>
</evidence>
<accession>A0A9N9P455</accession>
<sequence>GIDTNITYSNQSNLVVERVTLYPIKSCHGFTIPPSSSWPVTSQGLLYDREWMLVNLRTGKALSQKIFPRMTLIRPVVFRDKELLVISAPGHDPLQIKLNEYPDDIDSSTTCSSQVCGDKIETFIYTSPHITNWFTNFLGIPCRLARQPPITNNDNNFIQSQRFIKPHLDVPLTNAHLSLSNESPFLLISRNSVNHVNEMILENENKDETIVEDCFRANILIKATCEYEEDEWKMIRIGGQVFRLIGPCRRCHMICINHETAEKIKEPYSTLAKYRRFKGKIFFGQHMIHDAELSDSPFEIKSGAKLEILEKFQDQQEIFRKPYQKIKPHDGRSDGRNDGRGDGGRGGDGRSDAEETGSMLCESTDVVYFGVVLKSTFIIVNKYDDNDTKTSTPRWTTPTILGSVAGAHRYFFCR</sequence>
<dbReference type="PROSITE" id="PS51340">
    <property type="entry name" value="MOSC"/>
    <property type="match status" value="1"/>
</dbReference>
<dbReference type="SUPFAM" id="SSF141673">
    <property type="entry name" value="MOSC N-terminal domain-like"/>
    <property type="match status" value="1"/>
</dbReference>
<dbReference type="Pfam" id="PF03473">
    <property type="entry name" value="MOSC"/>
    <property type="match status" value="1"/>
</dbReference>
<gene>
    <name evidence="3" type="ORF">DERYTH_LOCUS20441</name>
</gene>
<feature type="region of interest" description="Disordered" evidence="1">
    <location>
        <begin position="323"/>
        <end position="356"/>
    </location>
</feature>
<dbReference type="Pfam" id="PF03476">
    <property type="entry name" value="MOSC_N"/>
    <property type="match status" value="1"/>
</dbReference>
<feature type="domain" description="MOSC" evidence="2">
    <location>
        <begin position="142"/>
        <end position="309"/>
    </location>
</feature>
<reference evidence="3" key="1">
    <citation type="submission" date="2021-06" db="EMBL/GenBank/DDBJ databases">
        <authorList>
            <person name="Kallberg Y."/>
            <person name="Tangrot J."/>
            <person name="Rosling A."/>
        </authorList>
    </citation>
    <scope>NUCLEOTIDE SEQUENCE</scope>
    <source>
        <strain evidence="3">MA453B</strain>
    </source>
</reference>
<protein>
    <submittedName>
        <fullName evidence="3">23864_t:CDS:1</fullName>
    </submittedName>
</protein>
<keyword evidence="4" id="KW-1185">Reference proteome</keyword>
<name>A0A9N9P455_9GLOM</name>
<feature type="compositionally biased region" description="Basic and acidic residues" evidence="1">
    <location>
        <begin position="327"/>
        <end position="353"/>
    </location>
</feature>
<evidence type="ECO:0000256" key="1">
    <source>
        <dbReference type="SAM" id="MobiDB-lite"/>
    </source>
</evidence>
<proteinExistence type="predicted"/>
<dbReference type="PANTHER" id="PTHR14237">
    <property type="entry name" value="MOLYBDOPTERIN COFACTOR SULFURASE MOSC"/>
    <property type="match status" value="1"/>
</dbReference>
<dbReference type="PANTHER" id="PTHR14237:SF19">
    <property type="entry name" value="MITOCHONDRIAL AMIDOXIME REDUCING COMPONENT 1"/>
    <property type="match status" value="1"/>
</dbReference>
<organism evidence="3 4">
    <name type="scientific">Dentiscutata erythropus</name>
    <dbReference type="NCBI Taxonomy" id="1348616"/>
    <lineage>
        <taxon>Eukaryota</taxon>
        <taxon>Fungi</taxon>
        <taxon>Fungi incertae sedis</taxon>
        <taxon>Mucoromycota</taxon>
        <taxon>Glomeromycotina</taxon>
        <taxon>Glomeromycetes</taxon>
        <taxon>Diversisporales</taxon>
        <taxon>Gigasporaceae</taxon>
        <taxon>Dentiscutata</taxon>
    </lineage>
</organism>
<dbReference type="AlphaFoldDB" id="A0A9N9P455"/>
<dbReference type="GO" id="GO:0030170">
    <property type="term" value="F:pyridoxal phosphate binding"/>
    <property type="evidence" value="ECO:0007669"/>
    <property type="project" value="InterPro"/>
</dbReference>
<evidence type="ECO:0000259" key="2">
    <source>
        <dbReference type="PROSITE" id="PS51340"/>
    </source>
</evidence>